<evidence type="ECO:0000313" key="3">
    <source>
        <dbReference type="Proteomes" id="UP000296374"/>
    </source>
</evidence>
<dbReference type="InterPro" id="IPR001509">
    <property type="entry name" value="Epimerase_deHydtase"/>
</dbReference>
<dbReference type="AlphaFoldDB" id="A0A4P7HN82"/>
<dbReference type="InterPro" id="IPR036291">
    <property type="entry name" value="NAD(P)-bd_dom_sf"/>
</dbReference>
<dbReference type="Proteomes" id="UP000296374">
    <property type="component" value="Chromosome"/>
</dbReference>
<reference evidence="3" key="1">
    <citation type="submission" date="2019-03" db="EMBL/GenBank/DDBJ databases">
        <authorList>
            <person name="Li J."/>
        </authorList>
    </citation>
    <scope>NUCLEOTIDE SEQUENCE [LARGE SCALE GENOMIC DNA]</scope>
    <source>
        <strain evidence="3">2251</strain>
    </source>
</reference>
<dbReference type="InterPro" id="IPR051207">
    <property type="entry name" value="ComplexI_NDUFA9_subunit"/>
</dbReference>
<dbReference type="RefSeq" id="WP_135314019.1">
    <property type="nucleotide sequence ID" value="NZ_CP038439.1"/>
</dbReference>
<organism evidence="2 3">
    <name type="scientific">Paracoccus liaowanqingii</name>
    <dbReference type="NCBI Taxonomy" id="2560053"/>
    <lineage>
        <taxon>Bacteria</taxon>
        <taxon>Pseudomonadati</taxon>
        <taxon>Pseudomonadota</taxon>
        <taxon>Alphaproteobacteria</taxon>
        <taxon>Rhodobacterales</taxon>
        <taxon>Paracoccaceae</taxon>
        <taxon>Paracoccus</taxon>
    </lineage>
</organism>
<feature type="domain" description="NAD-dependent epimerase/dehydratase" evidence="1">
    <location>
        <begin position="5"/>
        <end position="212"/>
    </location>
</feature>
<protein>
    <submittedName>
        <fullName evidence="2">Complex I NDUFA9 subunit family protein</fullName>
    </submittedName>
</protein>
<dbReference type="SUPFAM" id="SSF51735">
    <property type="entry name" value="NAD(P)-binding Rossmann-fold domains"/>
    <property type="match status" value="1"/>
</dbReference>
<dbReference type="Gene3D" id="3.40.50.720">
    <property type="entry name" value="NAD(P)-binding Rossmann-like Domain"/>
    <property type="match status" value="1"/>
</dbReference>
<dbReference type="CDD" id="cd05271">
    <property type="entry name" value="NDUFA9_like_SDR_a"/>
    <property type="match status" value="1"/>
</dbReference>
<proteinExistence type="predicted"/>
<dbReference type="GO" id="GO:0044877">
    <property type="term" value="F:protein-containing complex binding"/>
    <property type="evidence" value="ECO:0007669"/>
    <property type="project" value="TreeGrafter"/>
</dbReference>
<name>A0A4P7HN82_9RHOB</name>
<evidence type="ECO:0000259" key="1">
    <source>
        <dbReference type="Pfam" id="PF01370"/>
    </source>
</evidence>
<dbReference type="PANTHER" id="PTHR12126">
    <property type="entry name" value="NADH-UBIQUINONE OXIDOREDUCTASE 39 KDA SUBUNIT-RELATED"/>
    <property type="match status" value="1"/>
</dbReference>
<accession>A0A4P7HN82</accession>
<dbReference type="PANTHER" id="PTHR12126:SF11">
    <property type="entry name" value="NADH DEHYDROGENASE [UBIQUINONE] 1 ALPHA SUBCOMPLEX SUBUNIT 9, MITOCHONDRIAL"/>
    <property type="match status" value="1"/>
</dbReference>
<sequence>MAKLVTIFGGSGFVGRQVARLMAKEGWRVRIAVRRPDEALFTRSFGAVGQVMPVMCNIRDELSVRAALSDADAAVNCVNILSPQGKSTFQTVFETGAEHIARLSAEMGVARMVHISGLGIDVDSDSAYIASKSRGEAAVLKHRPDAVVLRPSVIFGADDNFYNRFAGMTRMGPVMPIVGGGTRMQPVHVEDVAQAAVMGATGAAEPGIYELGGPEILTTRQIVAQVLASVHRRRAVVNLPFPVARIAATAMDMTQKLTGGLFTSPLSRDQLALLRTDNVVSPGARGFRELGIQPSAASAILDSYLVRFRPSGQYDAIKRSAKNLRKD</sequence>
<dbReference type="KEGG" id="plia:E4191_14440"/>
<dbReference type="EMBL" id="CP038439">
    <property type="protein sequence ID" value="QBX35754.1"/>
    <property type="molecule type" value="Genomic_DNA"/>
</dbReference>
<gene>
    <name evidence="2" type="ORF">E4191_14440</name>
</gene>
<dbReference type="Pfam" id="PF01370">
    <property type="entry name" value="Epimerase"/>
    <property type="match status" value="1"/>
</dbReference>
<evidence type="ECO:0000313" key="2">
    <source>
        <dbReference type="EMBL" id="QBX35754.1"/>
    </source>
</evidence>
<dbReference type="FunFam" id="3.40.50.720:FF:000702">
    <property type="entry name" value="NADH dehydrogenase (Ubiquinone)"/>
    <property type="match status" value="1"/>
</dbReference>